<proteinExistence type="predicted"/>
<evidence type="ECO:0000313" key="3">
    <source>
        <dbReference type="EMBL" id="NME71970.1"/>
    </source>
</evidence>
<feature type="compositionally biased region" description="Basic and acidic residues" evidence="1">
    <location>
        <begin position="58"/>
        <end position="75"/>
    </location>
</feature>
<feature type="compositionally biased region" description="Polar residues" evidence="1">
    <location>
        <begin position="77"/>
        <end position="89"/>
    </location>
</feature>
<feature type="compositionally biased region" description="Polar residues" evidence="1">
    <location>
        <begin position="1173"/>
        <end position="1189"/>
    </location>
</feature>
<dbReference type="EMBL" id="JABANE010000124">
    <property type="protein sequence ID" value="NME71970.1"/>
    <property type="molecule type" value="Genomic_DNA"/>
</dbReference>
<dbReference type="NCBIfam" id="TIGR04189">
    <property type="entry name" value="surface_SprA"/>
    <property type="match status" value="1"/>
</dbReference>
<dbReference type="InterPro" id="IPR025684">
    <property type="entry name" value="SprA_N_dom"/>
</dbReference>
<accession>A0A7X9S050</accession>
<reference evidence="3 4" key="1">
    <citation type="submission" date="2020-04" db="EMBL/GenBank/DDBJ databases">
        <title>Flammeovirga sp. SR4, a novel species isolated from seawater.</title>
        <authorList>
            <person name="Wang X."/>
        </authorList>
    </citation>
    <scope>NUCLEOTIDE SEQUENCE [LARGE SCALE GENOMIC DNA]</scope>
    <source>
        <strain evidence="3 4">ATCC 23126</strain>
    </source>
</reference>
<comment type="caution">
    <text evidence="3">The sequence shown here is derived from an EMBL/GenBank/DDBJ whole genome shotgun (WGS) entry which is preliminary data.</text>
</comment>
<evidence type="ECO:0000256" key="1">
    <source>
        <dbReference type="SAM" id="MobiDB-lite"/>
    </source>
</evidence>
<name>A0A7X9S050_9BACT</name>
<feature type="compositionally biased region" description="Polar residues" evidence="1">
    <location>
        <begin position="43"/>
        <end position="53"/>
    </location>
</feature>
<organism evidence="3 4">
    <name type="scientific">Flammeovirga aprica JL-4</name>
    <dbReference type="NCBI Taxonomy" id="694437"/>
    <lineage>
        <taxon>Bacteria</taxon>
        <taxon>Pseudomonadati</taxon>
        <taxon>Bacteroidota</taxon>
        <taxon>Cytophagia</taxon>
        <taxon>Cytophagales</taxon>
        <taxon>Flammeovirgaceae</taxon>
        <taxon>Flammeovirga</taxon>
    </lineage>
</organism>
<evidence type="ECO:0000313" key="4">
    <source>
        <dbReference type="Proteomes" id="UP000576082"/>
    </source>
</evidence>
<keyword evidence="4" id="KW-1185">Reference proteome</keyword>
<feature type="region of interest" description="Disordered" evidence="1">
    <location>
        <begin position="1156"/>
        <end position="1189"/>
    </location>
</feature>
<feature type="region of interest" description="Disordered" evidence="1">
    <location>
        <begin position="1907"/>
        <end position="1931"/>
    </location>
</feature>
<gene>
    <name evidence="3" type="primary">sprA</name>
    <name evidence="3" type="ORF">HHU12_28655</name>
</gene>
<feature type="domain" description="Gliding motility protein SprA N-terminal" evidence="2">
    <location>
        <begin position="1110"/>
        <end position="1616"/>
    </location>
</feature>
<dbReference type="RefSeq" id="WP_169660170.1">
    <property type="nucleotide sequence ID" value="NZ_JABANE010000124.1"/>
</dbReference>
<dbReference type="Pfam" id="PF14349">
    <property type="entry name" value="SprA_N"/>
    <property type="match status" value="2"/>
</dbReference>
<dbReference type="Proteomes" id="UP000576082">
    <property type="component" value="Unassembled WGS sequence"/>
</dbReference>
<feature type="domain" description="Gliding motility protein SprA N-terminal" evidence="2">
    <location>
        <begin position="97"/>
        <end position="374"/>
    </location>
</feature>
<protein>
    <submittedName>
        <fullName evidence="3">Cell surface protein SprA</fullName>
    </submittedName>
</protein>
<evidence type="ECO:0000259" key="2">
    <source>
        <dbReference type="Pfam" id="PF14349"/>
    </source>
</evidence>
<sequence length="2510" mass="283432">MFRFTVATIVNVLLYVIFSNNVYSSTAYHSTAYEAFQQEKPQDISQEQDTSKYVPSKPYEKDRFGDPIASPERKSPLISTKPSTETSISIDSTGKTYNVKETLNGDVDYRTPSYIEYDAYKDYLFKKQMANYYNNLSAAQDGNDALPGMDGGRLIPEIELGRMADFLFGGSTLDFELNGNAMLDFGFLFQRVDNPQVPVTQQRNGGFNFDQQVGLGMVGKIGDKMEMTANFDTKSTFQFDQQYNMSYTAYDYDIIQDIQVGNVSFNVRNSLITGAQNLFGVYTKLRFGNLYVSGVFSSQRGSQETITIKNGGQNREFEFRADTYDNNRHFFIGHFFRDKYEDALKSTPNVLSGVVVTRMKVYVTNRSNDTETQRNLVGLMDLGEANPYNPNWLGNSNNGSVADNNSNTLYNAVKGLNRQSDAIKGQLEALGLPNGTEFEILRSARELSPTEFQYNQQLGYISLSSPLRNDEILAVAFEYTYNGVAYKVGELNEDLPNLAQDEVMFMKLLSPSTIITKVQRNGQEIVFPMWNLMMKNIYSLQTSGIQQEDFQFRIIYRDDNTGVDNPSIQEGSIAGVPLIEVTGLDRLNMNQELQKDGNFDYIEGVTVDSRNGRIIFPVVEPFGSTLENRLQNDGAVIQDKYVFNDLYDKTQADAILNTKQNKYFMAGSYKGGSSNEIMLPGINIAENSVVITSGGVTLTEGVQYTVDYQFGRVTILDQGVLNSGKDIRISYERADLFNFQTKTLAGVDLEYHFSDDFIISGTLMHLSEKPLISRVNVGSEPIKNTMWGLTLDYTTESRFLTKLVDGIPGLDTKEKSTFSFKGEFAQLIPGTPTLIGTDGTGYIDDFEGAEVPYDLGLNPTSWAHGSTPLKVLDDQGLITSPPMTSLDSLKYNDRRALLAWYNIDNVFYYTSGSTSRPSNISDEDMQNHYVRLIPYNEVFKNRQANQINTNEVTFDLAYYPKEKGPYNYNVDLNNDGTLRNPRDNFGAITKAITTDVDFDNLNVQYLEFWMMDPFIQGQNALIEGQNNTTGGKLLIDLGSISEDVVPDGRHFFENGMTPNKSLLYQSVWGYAPTTQFVNNVFNTAVSRGVQDVGFDGLTSEEEVEFFRTNFIDRLPAVLTPQAMDAILADPSSDDFKYYLGGEADATDLKVLERYKRFNGPDGNSPENSGGGTFTPSNTSYPNNEDLNGDNTLNELNAYYEYEFDMRPNQISNNPYVVDRVTSEAPGSRELVTWYQVRIPIRDENNYEKFGSIDNFKSIKYIRLFMTDWEQPVVLRMLNFQLVGAQWRPYTLNIDEEGGSPATAVMNISSVNIEQNGVTDESGKIPYVLPPGFERDYDATSTVTRRINEQSLQVCIDDLKDDEGVAVYKNFSLDLVNYKRIKMELHAQSDRAKDEDLRAFLRVGTDLVNNYYEIEVPLYITPKFSTTQEAIWPRENEIDISLEELYTLKAQRNKEQPKGKNEVYPKDLPEPNIRNYRVRVIGNPDLSTVQTAMIGVRNPRTDDASPYNVCIWANELRATEYSTFSSWAANASVDATLADFMNIKANTRYSSVGFGGIQDKIGDRQRESNLEFGISTNINLEKIFLNRIGLSIPIYMSYDRKGSNPYFDPLDPDTPLSISKGGFETAEAGNFYANQVNYFEEARSINISNLSKVKMNPEAKSYPWDIENLSLSGSYSDSHMRDKNTQAKDSQQWRLGAAYSYQSPLKAWQPFKDSDMGEWGALLTDFNLMPIPTSYSVRGDLDRYYRYTQFRTIDPETREFTTNGINPTYEKSFKFNRGYNVGWNFAKSLKIDYNATANTLIDEPEGAIDSDVKRDSIINNLLDFGRMKQFNQTISGTYNIPINKIPALDFVGANARYSAITNWTAGTLGIADTLGNVLGNQQTIALSSKFDFNTIYKKIGYVNHLENGVSSRSRSRSRSRNSNTKKKKDNTRLAYEKIKLKDKLKKLRAKQKELRTEESDKKKAEKEKLEGKIAKLKTKIEKYKAKEKDIAPLELKIEDYNTQIAALSENGEAVEDEKKNTKLSKLDEEIKKYEQELLAINKELKDRETPSKSFGEHLGDAGIRLATMVKDIDFGYNEQNSTTLPGYMPTAKYLGFDENFGAPGLAFIMGSQDPNIRFDAARNGWLSSKESLNQQFIQQRTEQFTMRASLEPLKDLKITLSGEQNTTQSYTEVFRYTSATDNYESLSPQRTGTFGMSFFSLPTAFSTPDANNQSSVFNQFVANREVVKDRLNATNTQGQYVNNDQDVLIPAFIAAYTGQDASNVGLTAFPTSFPIPNWDIRYSGLSNIKALSGVFKTITLSHSYKSNYTVGNYNSSLLYGATEIGPDKDINNQPSARTDAEGNIVPVYVVNQVNIEERFGPLIGINIKLMNDLQIKFDYNKGRMLALNLSNAQVTEQLNNDFTVDIGYTKAGMKLPFRSKGRTRVLKNDITFRVAFSIRDNQTTQYRIDEENVVTAGNMNLALRPTINYMLNDRASLQCYFDRTINDPKVSNAFRRTSTAFGFQFKYSLTQ</sequence>
<dbReference type="InterPro" id="IPR026377">
    <property type="entry name" value="Cell_surface_SprA"/>
</dbReference>
<feature type="region of interest" description="Disordered" evidence="1">
    <location>
        <begin position="39"/>
        <end position="89"/>
    </location>
</feature>
<feature type="compositionally biased region" description="Basic residues" evidence="1">
    <location>
        <begin position="1912"/>
        <end position="1928"/>
    </location>
</feature>